<evidence type="ECO:0000256" key="5">
    <source>
        <dbReference type="ARBA" id="ARBA00022806"/>
    </source>
</evidence>
<dbReference type="GO" id="GO:0033202">
    <property type="term" value="C:DNA helicase complex"/>
    <property type="evidence" value="ECO:0007669"/>
    <property type="project" value="TreeGrafter"/>
</dbReference>
<dbReference type="GO" id="GO:0016887">
    <property type="term" value="F:ATP hydrolysis activity"/>
    <property type="evidence" value="ECO:0007669"/>
    <property type="project" value="RHEA"/>
</dbReference>
<evidence type="ECO:0000256" key="15">
    <source>
        <dbReference type="SAM" id="Coils"/>
    </source>
</evidence>
<evidence type="ECO:0000256" key="12">
    <source>
        <dbReference type="ARBA" id="ARBA00034808"/>
    </source>
</evidence>
<keyword evidence="7 14" id="KW-0067">ATP-binding</keyword>
<evidence type="ECO:0000256" key="8">
    <source>
        <dbReference type="ARBA" id="ARBA00023125"/>
    </source>
</evidence>
<evidence type="ECO:0000256" key="2">
    <source>
        <dbReference type="ARBA" id="ARBA00022741"/>
    </source>
</evidence>
<evidence type="ECO:0000256" key="9">
    <source>
        <dbReference type="ARBA" id="ARBA00023204"/>
    </source>
</evidence>
<evidence type="ECO:0000256" key="6">
    <source>
        <dbReference type="ARBA" id="ARBA00022839"/>
    </source>
</evidence>
<dbReference type="Proteomes" id="UP000003494">
    <property type="component" value="Unassembled WGS sequence"/>
</dbReference>
<dbReference type="PROSITE" id="PS51217">
    <property type="entry name" value="UVRD_HELICASE_CTER"/>
    <property type="match status" value="1"/>
</dbReference>
<dbReference type="InterPro" id="IPR011335">
    <property type="entry name" value="Restrct_endonuc-II-like"/>
</dbReference>
<dbReference type="SUPFAM" id="SSF52540">
    <property type="entry name" value="P-loop containing nucleoside triphosphate hydrolases"/>
    <property type="match status" value="1"/>
</dbReference>
<dbReference type="GO" id="GO:0043138">
    <property type="term" value="F:3'-5' DNA helicase activity"/>
    <property type="evidence" value="ECO:0007669"/>
    <property type="project" value="UniProtKB-EC"/>
</dbReference>
<keyword evidence="9" id="KW-0234">DNA repair</keyword>
<reference evidence="18" key="1">
    <citation type="submission" date="2009-04" db="EMBL/GenBank/DDBJ databases">
        <authorList>
            <person name="Weinstock G."/>
            <person name="Sodergren E."/>
            <person name="Clifton S."/>
            <person name="Fulton L."/>
            <person name="Fulton B."/>
            <person name="Courtney L."/>
            <person name="Fronick C."/>
            <person name="Harrison M."/>
            <person name="Strong C."/>
            <person name="Farmer C."/>
            <person name="Delahaunty K."/>
            <person name="Markovic C."/>
            <person name="Hall O."/>
            <person name="Minx P."/>
            <person name="Tomlinson C."/>
            <person name="Mitreva M."/>
            <person name="Nelson J."/>
            <person name="Hou S."/>
            <person name="Wollam A."/>
            <person name="Pepin K.H."/>
            <person name="Johnson M."/>
            <person name="Bhonagiri V."/>
            <person name="Nash W.E."/>
            <person name="Warren W."/>
            <person name="Chinwalla A."/>
            <person name="Mardis E.R."/>
            <person name="Wilson R.K."/>
        </authorList>
    </citation>
    <scope>NUCLEOTIDE SEQUENCE [LARGE SCALE GENOMIC DNA]</scope>
    <source>
        <strain evidence="18">DSM 14600</strain>
    </source>
</reference>
<dbReference type="GO" id="GO:0005524">
    <property type="term" value="F:ATP binding"/>
    <property type="evidence" value="ECO:0007669"/>
    <property type="project" value="UniProtKB-UniRule"/>
</dbReference>
<dbReference type="PANTHER" id="PTHR11070">
    <property type="entry name" value="UVRD / RECB / PCRA DNA HELICASE FAMILY MEMBER"/>
    <property type="match status" value="1"/>
</dbReference>
<dbReference type="GO" id="GO:0005829">
    <property type="term" value="C:cytosol"/>
    <property type="evidence" value="ECO:0007669"/>
    <property type="project" value="TreeGrafter"/>
</dbReference>
<dbReference type="EC" id="5.6.2.4" evidence="12"/>
<dbReference type="InterPro" id="IPR038726">
    <property type="entry name" value="PDDEXK_AddAB-type"/>
</dbReference>
<comment type="caution">
    <text evidence="18">The sequence shown here is derived from an EMBL/GenBank/DDBJ whole genome shotgun (WGS) entry which is preliminary data.</text>
</comment>
<comment type="catalytic activity">
    <reaction evidence="13">
        <text>ATP + H2O = ADP + phosphate + H(+)</text>
        <dbReference type="Rhea" id="RHEA:13065"/>
        <dbReference type="ChEBI" id="CHEBI:15377"/>
        <dbReference type="ChEBI" id="CHEBI:15378"/>
        <dbReference type="ChEBI" id="CHEBI:30616"/>
        <dbReference type="ChEBI" id="CHEBI:43474"/>
        <dbReference type="ChEBI" id="CHEBI:456216"/>
        <dbReference type="EC" id="5.6.2.4"/>
    </reaction>
</comment>
<dbReference type="InterPro" id="IPR014152">
    <property type="entry name" value="AddA"/>
</dbReference>
<proteinExistence type="predicted"/>
<keyword evidence="4 14" id="KW-0378">Hydrolase</keyword>
<keyword evidence="19" id="KW-1185">Reference proteome</keyword>
<evidence type="ECO:0000256" key="7">
    <source>
        <dbReference type="ARBA" id="ARBA00022840"/>
    </source>
</evidence>
<keyword evidence="6" id="KW-0269">Exonuclease</keyword>
<dbReference type="InterPro" id="IPR014017">
    <property type="entry name" value="DNA_helicase_UvrD-like_C"/>
</dbReference>
<dbReference type="GO" id="GO:0000725">
    <property type="term" value="P:recombinational repair"/>
    <property type="evidence" value="ECO:0007669"/>
    <property type="project" value="TreeGrafter"/>
</dbReference>
<dbReference type="eggNOG" id="COG1074">
    <property type="taxonomic scope" value="Bacteria"/>
</dbReference>
<evidence type="ECO:0000256" key="4">
    <source>
        <dbReference type="ARBA" id="ARBA00022801"/>
    </source>
</evidence>
<dbReference type="Pfam" id="PF12705">
    <property type="entry name" value="PDDEXK_1"/>
    <property type="match status" value="1"/>
</dbReference>
<keyword evidence="5 14" id="KW-0347">Helicase</keyword>
<keyword evidence="10" id="KW-0413">Isomerase</keyword>
<dbReference type="NCBIfam" id="TIGR02785">
    <property type="entry name" value="addA_Gpos"/>
    <property type="match status" value="1"/>
</dbReference>
<dbReference type="SUPFAM" id="SSF52980">
    <property type="entry name" value="Restriction endonuclease-like"/>
    <property type="match status" value="1"/>
</dbReference>
<evidence type="ECO:0000256" key="3">
    <source>
        <dbReference type="ARBA" id="ARBA00022763"/>
    </source>
</evidence>
<keyword evidence="1" id="KW-0540">Nuclease</keyword>
<sequence length="1315" mass="149625">MSETKWTPEQRQVIRARDRDLLVSAAAGSGKTAVLVERIIRMLTDPDAPLDVDQLLVVTFTRAAAHEMKEKIRRAIQEAVNEARSQLDPTDRQKALLSHLQRQLTLVHSAQITTIDSFCAYVVRNHFNEIDLEPDFRIAEEGEIRLIAQEVMDQLMDEHYEMEDQAFIDLVDLYARRGKDDALADMLMSIYGTANADPWPMEWLDRCSDTYRVKSPEDMLRMPWVQGLTNRIKSQAEACEDLLEEAMQLSRLPGGPHYQEAIEADLAYCESIREAEDFSRIALILSGIQWKKLSGKRKGVDEELKARAKDLRDQSKKVFEQLRRDYSGDPAAEFDKLSVMAPYLKTLLDLTKEYAVSFEACKRKKNVVDFADLEHYALRILRDPADPAHPMTETAENLCRQYAEVMIDEYQDSNNLQEAILSAVAGSDQGEHKTFMVGDVKQSIYSFRQARPELFNSKLKSYDKLTAESQKTVRSQRIDLSRNFRSRQEILDFANHIFYRVMQEDLGGVAYHEDVALHLGADYPATAAAVSGKAEDPYSAELILCEQDMEALEALGLEDKAELEANMIGERIQRLMKEQKVVNEEAEEGDQNPLRRLRYQDIVILLRSPGSNGQVFVDRLTQMGIPAHITSGKGYFDTVEVSRFLALLSLLNNRQDDRSLAAVMLSHVFGEPFTEDQLYLIRSAYPRLTTGQDRGDESRDIQNACLWESLEAMESYSRGILAGEKEDSDQRPGHLLELDTSLPQKVLDFCDRLEAARARIPYTPIHRLIEELLDETAYLNYVTALPGGQIRRANLLKLVDEAIRFEGSSYRGLYRFMNYIQKLRTYNVDLSAAELIGEEDDAVRITSIHKSKGLQYPVVFVCGLGQKFNMRDSSGDMLIEMDLGISLRTRNAAKRTMSDSLFHRAVSDQRKENSLAEEMRVLYVALTRAKEKLILSGSLSRLKERLDQEWEATRGKGDGYVLPYHRRMGAKNYLDWILPSLASYGELYRQSIHCYIPGEDGALTWGQEQAESPGRADCDGTPANHLEDLKDLPGTEALLQYLRRVFAYRYPYAASQNYKSKYSVSEIKHASMQLGMGEKEGQEIFRPVDEDRYVPEFARAVTEERGQNNKKIHPGALRGTAMHRVMECLDFAREDYADSLGEQLDQMRADGRLSEEELGLVLPDRIQSFLKQDMADRIHRSAVEGRLYREQPFVMGLRPKEIDRLMGRQPSAASKESETDAAAVGENMILVQGIIDLFFIEDGKIFLLDYKTDRVQDESELVGRYQAQLLLYAQAVLRAMSSEEKPICLGGVCMYSFALGRLVYLDLSKEDLGGR</sequence>
<dbReference type="Pfam" id="PF13361">
    <property type="entry name" value="UvrD_C"/>
    <property type="match status" value="2"/>
</dbReference>
<evidence type="ECO:0000259" key="17">
    <source>
        <dbReference type="PROSITE" id="PS51217"/>
    </source>
</evidence>
<name>C4G8V9_9FIRM</name>
<keyword evidence="8" id="KW-0238">DNA-binding</keyword>
<dbReference type="Gene3D" id="3.40.50.300">
    <property type="entry name" value="P-loop containing nucleotide triphosphate hydrolases"/>
    <property type="match status" value="4"/>
</dbReference>
<dbReference type="STRING" id="626523.GCWU000342_00406"/>
<dbReference type="Gene3D" id="3.90.320.10">
    <property type="match status" value="1"/>
</dbReference>
<dbReference type="InterPro" id="IPR000212">
    <property type="entry name" value="DNA_helicase_UvrD/REP"/>
</dbReference>
<evidence type="ECO:0000313" key="19">
    <source>
        <dbReference type="Proteomes" id="UP000003494"/>
    </source>
</evidence>
<dbReference type="RefSeq" id="WP_006905444.1">
    <property type="nucleotide sequence ID" value="NZ_GG665866.1"/>
</dbReference>
<evidence type="ECO:0000256" key="1">
    <source>
        <dbReference type="ARBA" id="ARBA00022722"/>
    </source>
</evidence>
<evidence type="ECO:0000256" key="14">
    <source>
        <dbReference type="PROSITE-ProRule" id="PRU00560"/>
    </source>
</evidence>
<evidence type="ECO:0000256" key="10">
    <source>
        <dbReference type="ARBA" id="ARBA00023235"/>
    </source>
</evidence>
<dbReference type="PANTHER" id="PTHR11070:SF48">
    <property type="entry name" value="ATP-DEPENDENT HELICASE_NUCLEASE SUBUNIT A"/>
    <property type="match status" value="1"/>
</dbReference>
<keyword evidence="15" id="KW-0175">Coiled coil</keyword>
<dbReference type="GO" id="GO:0004527">
    <property type="term" value="F:exonuclease activity"/>
    <property type="evidence" value="ECO:0007669"/>
    <property type="project" value="UniProtKB-KW"/>
</dbReference>
<dbReference type="EMBL" id="ACIP02000001">
    <property type="protein sequence ID" value="EEP29056.1"/>
    <property type="molecule type" value="Genomic_DNA"/>
</dbReference>
<keyword evidence="2 14" id="KW-0547">Nucleotide-binding</keyword>
<feature type="domain" description="UvrD-like helicase ATP-binding" evidence="16">
    <location>
        <begin position="4"/>
        <end position="487"/>
    </location>
</feature>
<dbReference type="GO" id="GO:0006302">
    <property type="term" value="P:double-strand break repair"/>
    <property type="evidence" value="ECO:0007669"/>
    <property type="project" value="InterPro"/>
</dbReference>
<dbReference type="InterPro" id="IPR014016">
    <property type="entry name" value="UvrD-like_ATP-bd"/>
</dbReference>
<evidence type="ECO:0000256" key="13">
    <source>
        <dbReference type="ARBA" id="ARBA00048988"/>
    </source>
</evidence>
<dbReference type="Pfam" id="PF00580">
    <property type="entry name" value="UvrD-helicase"/>
    <property type="match status" value="1"/>
</dbReference>
<evidence type="ECO:0000313" key="18">
    <source>
        <dbReference type="EMBL" id="EEP29056.1"/>
    </source>
</evidence>
<protein>
    <recommendedName>
        <fullName evidence="12">DNA 3'-5' helicase</fullName>
        <ecNumber evidence="12">5.6.2.4</ecNumber>
    </recommendedName>
</protein>
<dbReference type="InterPro" id="IPR011604">
    <property type="entry name" value="PDDEXK-like_dom_sf"/>
</dbReference>
<accession>C4G8V9</accession>
<dbReference type="GO" id="GO:0003677">
    <property type="term" value="F:DNA binding"/>
    <property type="evidence" value="ECO:0007669"/>
    <property type="project" value="UniProtKB-KW"/>
</dbReference>
<dbReference type="PROSITE" id="PS51198">
    <property type="entry name" value="UVRD_HELICASE_ATP_BIND"/>
    <property type="match status" value="1"/>
</dbReference>
<evidence type="ECO:0000259" key="16">
    <source>
        <dbReference type="PROSITE" id="PS51198"/>
    </source>
</evidence>
<dbReference type="InterPro" id="IPR027417">
    <property type="entry name" value="P-loop_NTPase"/>
</dbReference>
<evidence type="ECO:0000256" key="11">
    <source>
        <dbReference type="ARBA" id="ARBA00034617"/>
    </source>
</evidence>
<dbReference type="HOGENOM" id="CLU_001114_3_1_9"/>
<feature type="domain" description="UvrD-like helicase C-terminal" evidence="17">
    <location>
        <begin position="521"/>
        <end position="853"/>
    </location>
</feature>
<comment type="catalytic activity">
    <reaction evidence="11">
        <text>Couples ATP hydrolysis with the unwinding of duplex DNA by translocating in the 3'-5' direction.</text>
        <dbReference type="EC" id="5.6.2.4"/>
    </reaction>
</comment>
<organism evidence="18 19">
    <name type="scientific">Shuttleworthella satelles DSM 14600</name>
    <dbReference type="NCBI Taxonomy" id="626523"/>
    <lineage>
        <taxon>Bacteria</taxon>
        <taxon>Bacillati</taxon>
        <taxon>Bacillota</taxon>
        <taxon>Clostridia</taxon>
        <taxon>Lachnospirales</taxon>
        <taxon>Lachnospiraceae</taxon>
        <taxon>Shuttleworthella</taxon>
    </lineage>
</organism>
<feature type="binding site" evidence="14">
    <location>
        <begin position="25"/>
        <end position="32"/>
    </location>
    <ligand>
        <name>ATP</name>
        <dbReference type="ChEBI" id="CHEBI:30616"/>
    </ligand>
</feature>
<gene>
    <name evidence="18" type="primary">addA</name>
    <name evidence="18" type="ORF">GCWU000342_00406</name>
</gene>
<feature type="coiled-coil region" evidence="15">
    <location>
        <begin position="225"/>
        <end position="252"/>
    </location>
</feature>
<keyword evidence="3" id="KW-0227">DNA damage</keyword>